<dbReference type="Proteomes" id="UP000320773">
    <property type="component" value="Unassembled WGS sequence"/>
</dbReference>
<organism evidence="1 2">
    <name type="scientific">Flavobacterium branchiophilum</name>
    <dbReference type="NCBI Taxonomy" id="55197"/>
    <lineage>
        <taxon>Bacteria</taxon>
        <taxon>Pseudomonadati</taxon>
        <taxon>Bacteroidota</taxon>
        <taxon>Flavobacteriia</taxon>
        <taxon>Flavobacteriales</taxon>
        <taxon>Flavobacteriaceae</taxon>
        <taxon>Flavobacterium</taxon>
    </lineage>
</organism>
<comment type="caution">
    <text evidence="1">The sequence shown here is derived from an EMBL/GenBank/DDBJ whole genome shotgun (WGS) entry which is preliminary data.</text>
</comment>
<dbReference type="AlphaFoldDB" id="A0A543G3C3"/>
<name>A0A543G3C3_9FLAO</name>
<dbReference type="RefSeq" id="WP_089081228.1">
    <property type="nucleotide sequence ID" value="NZ_VFPJ01000001.1"/>
</dbReference>
<proteinExistence type="predicted"/>
<dbReference type="EMBL" id="VFPJ01000001">
    <property type="protein sequence ID" value="TQM40586.1"/>
    <property type="molecule type" value="Genomic_DNA"/>
</dbReference>
<accession>A0A543G3C3</accession>
<protein>
    <submittedName>
        <fullName evidence="1">Uncharacterized protein</fullName>
    </submittedName>
</protein>
<reference evidence="1 2" key="1">
    <citation type="submission" date="2019-06" db="EMBL/GenBank/DDBJ databases">
        <title>Genomic Encyclopedia of Archaeal and Bacterial Type Strains, Phase II (KMG-II): from individual species to whole genera.</title>
        <authorList>
            <person name="Goeker M."/>
        </authorList>
    </citation>
    <scope>NUCLEOTIDE SEQUENCE [LARGE SCALE GENOMIC DNA]</scope>
    <source>
        <strain evidence="1 2">DSM 24789</strain>
    </source>
</reference>
<evidence type="ECO:0000313" key="1">
    <source>
        <dbReference type="EMBL" id="TQM40586.1"/>
    </source>
</evidence>
<evidence type="ECO:0000313" key="2">
    <source>
        <dbReference type="Proteomes" id="UP000320773"/>
    </source>
</evidence>
<sequence>MGGGIGGGEIIIKIYEMKNETLEDIEMSFKIISEKIKNNEVLSYYEQEFYFEISEKELKQNIILLPQMKNYAFIIFYNIYLTDVNTEIYEMSLSHSNGIPIREVYNILLNKNEILEVLKEFSNNFKIEVLDYKKVYKKK</sequence>
<gene>
    <name evidence="1" type="ORF">BC670_1483</name>
</gene>